<dbReference type="GO" id="GO:0004491">
    <property type="term" value="F:methylmalonate-semialdehyde dehydrogenase (acylating, NAD) activity"/>
    <property type="evidence" value="ECO:0007669"/>
    <property type="project" value="UniProtKB-EC"/>
</dbReference>
<accession>A0A847SEE8</accession>
<keyword evidence="6" id="KW-1185">Reference proteome</keyword>
<dbReference type="InterPro" id="IPR016162">
    <property type="entry name" value="Ald_DH_N"/>
</dbReference>
<dbReference type="InterPro" id="IPR016161">
    <property type="entry name" value="Ald_DH/histidinol_DH"/>
</dbReference>
<dbReference type="RefSeq" id="WP_168877215.1">
    <property type="nucleotide sequence ID" value="NZ_JABAIM010000002.1"/>
</dbReference>
<dbReference type="Gene3D" id="3.40.605.10">
    <property type="entry name" value="Aldehyde Dehydrogenase, Chain A, domain 1"/>
    <property type="match status" value="1"/>
</dbReference>
<reference evidence="5 6" key="1">
    <citation type="submission" date="2020-04" db="EMBL/GenBank/DDBJ databases">
        <title>Draft genome of Leeia sp. IMCC25680.</title>
        <authorList>
            <person name="Song J."/>
            <person name="Cho J.-C."/>
        </authorList>
    </citation>
    <scope>NUCLEOTIDE SEQUENCE [LARGE SCALE GENOMIC DNA]</scope>
    <source>
        <strain evidence="5 6">IMCC25680</strain>
    </source>
</reference>
<dbReference type="FunFam" id="3.40.309.10:FF:000002">
    <property type="entry name" value="Methylmalonate-semialdehyde dehydrogenase (Acylating)"/>
    <property type="match status" value="1"/>
</dbReference>
<dbReference type="InterPro" id="IPR015590">
    <property type="entry name" value="Aldehyde_DH_dom"/>
</dbReference>
<gene>
    <name evidence="5" type="ORF">HF682_10340</name>
</gene>
<dbReference type="GO" id="GO:0006574">
    <property type="term" value="P:L-valine catabolic process"/>
    <property type="evidence" value="ECO:0007669"/>
    <property type="project" value="TreeGrafter"/>
</dbReference>
<dbReference type="PROSITE" id="PS00070">
    <property type="entry name" value="ALDEHYDE_DEHYDR_CYS"/>
    <property type="match status" value="1"/>
</dbReference>
<evidence type="ECO:0000259" key="4">
    <source>
        <dbReference type="Pfam" id="PF00171"/>
    </source>
</evidence>
<organism evidence="5 6">
    <name type="scientific">Leeia aquatica</name>
    <dbReference type="NCBI Taxonomy" id="2725557"/>
    <lineage>
        <taxon>Bacteria</taxon>
        <taxon>Pseudomonadati</taxon>
        <taxon>Pseudomonadota</taxon>
        <taxon>Betaproteobacteria</taxon>
        <taxon>Neisseriales</taxon>
        <taxon>Leeiaceae</taxon>
        <taxon>Leeia</taxon>
    </lineage>
</organism>
<dbReference type="CDD" id="cd07085">
    <property type="entry name" value="ALDH_F6_MMSDH"/>
    <property type="match status" value="1"/>
</dbReference>
<dbReference type="InterPro" id="IPR010061">
    <property type="entry name" value="MeMal-semiAld_DH"/>
</dbReference>
<dbReference type="GO" id="GO:0006210">
    <property type="term" value="P:thymine catabolic process"/>
    <property type="evidence" value="ECO:0007669"/>
    <property type="project" value="TreeGrafter"/>
</dbReference>
<proteinExistence type="predicted"/>
<comment type="caution">
    <text evidence="5">The sequence shown here is derived from an EMBL/GenBank/DDBJ whole genome shotgun (WGS) entry which is preliminary data.</text>
</comment>
<dbReference type="Gene3D" id="3.40.309.10">
    <property type="entry name" value="Aldehyde Dehydrogenase, Chain A, domain 2"/>
    <property type="match status" value="1"/>
</dbReference>
<keyword evidence="3" id="KW-0520">NAD</keyword>
<evidence type="ECO:0000313" key="5">
    <source>
        <dbReference type="EMBL" id="NLR75558.1"/>
    </source>
</evidence>
<evidence type="ECO:0000313" key="6">
    <source>
        <dbReference type="Proteomes" id="UP000587991"/>
    </source>
</evidence>
<dbReference type="SUPFAM" id="SSF53720">
    <property type="entry name" value="ALDH-like"/>
    <property type="match status" value="1"/>
</dbReference>
<evidence type="ECO:0000256" key="2">
    <source>
        <dbReference type="ARBA" id="ARBA00023002"/>
    </source>
</evidence>
<protein>
    <recommendedName>
        <fullName evidence="1">methylmalonate-semialdehyde dehydrogenase (CoA acylating)</fullName>
        <ecNumber evidence="1">1.2.1.27</ecNumber>
    </recommendedName>
</protein>
<dbReference type="PANTHER" id="PTHR43866">
    <property type="entry name" value="MALONATE-SEMIALDEHYDE DEHYDROGENASE"/>
    <property type="match status" value="1"/>
</dbReference>
<dbReference type="InterPro" id="IPR016163">
    <property type="entry name" value="Ald_DH_C"/>
</dbReference>
<dbReference type="Proteomes" id="UP000587991">
    <property type="component" value="Unassembled WGS sequence"/>
</dbReference>
<dbReference type="NCBIfam" id="TIGR01722">
    <property type="entry name" value="MMSDH"/>
    <property type="match status" value="1"/>
</dbReference>
<keyword evidence="2" id="KW-0560">Oxidoreductase</keyword>
<dbReference type="InterPro" id="IPR016160">
    <property type="entry name" value="Ald_DH_CS_CYS"/>
</dbReference>
<dbReference type="FunFam" id="3.40.605.10:FF:000003">
    <property type="entry name" value="Methylmalonate-semialdehyde dehydrogenase [acylating]"/>
    <property type="match status" value="1"/>
</dbReference>
<dbReference type="AlphaFoldDB" id="A0A847SEE8"/>
<evidence type="ECO:0000256" key="3">
    <source>
        <dbReference type="ARBA" id="ARBA00023027"/>
    </source>
</evidence>
<dbReference type="EMBL" id="JABAIM010000002">
    <property type="protein sequence ID" value="NLR75558.1"/>
    <property type="molecule type" value="Genomic_DNA"/>
</dbReference>
<dbReference type="Pfam" id="PF00171">
    <property type="entry name" value="Aldedh"/>
    <property type="match status" value="1"/>
</dbReference>
<dbReference type="EC" id="1.2.1.27" evidence="1"/>
<dbReference type="PANTHER" id="PTHR43866:SF4">
    <property type="entry name" value="MALONATE-SEMIALDEHYDE DEHYDROGENASE"/>
    <property type="match status" value="1"/>
</dbReference>
<evidence type="ECO:0000256" key="1">
    <source>
        <dbReference type="ARBA" id="ARBA00013048"/>
    </source>
</evidence>
<name>A0A847SEE8_9NEIS</name>
<sequence length="497" mass="53426">MGIIAHYINGQRVDGRGQRKSDVFNPAWGEVIHQVALADVEDVNAAVAAAHAAFPAWAATSPLRRARVMFKFKDLLEQHHKALAELISAEHGKVVSDAMGEVTRGLEVVEFACGIPQLLKGEFTEQVGSGIDAWTTRQPLGVVAGITPFNFPAMVPMWMFPVAIACGNTFVLKPSERDPSAALMIADLLKQAGLPDGVFNVVQGDKLAVDTLLTHPDVQAVSFVGSTPIARYIYETGAHHGKRVQALGGAKNHMIVMPDADLDQAVDALTGAAYGSAGERCMAISVAVAVGDVADALVARMAERARTLKVNVGTDPHAEMGPLVTRQHLDKVSGYVAQGVSEGATLVVDGRGLRVPGHENGFFLGGCLFDHVTPEMTIYREEIFGPVLCVVRVPDFESAVKLINEHQYGNGTSIFTRDGDAAREFAHRIQVGMIGINVPIPVPMAFHSFGGWKASLFGDHHMHGPEGVRFYTRMKAITSRWPTGIRAGAEFVMPTMK</sequence>
<feature type="domain" description="Aldehyde dehydrogenase" evidence="4">
    <location>
        <begin position="17"/>
        <end position="477"/>
    </location>
</feature>